<dbReference type="InterPro" id="IPR013740">
    <property type="entry name" value="Redoxin"/>
</dbReference>
<dbReference type="CDD" id="cd02966">
    <property type="entry name" value="TlpA_like_family"/>
    <property type="match status" value="1"/>
</dbReference>
<dbReference type="PANTHER" id="PTHR42852">
    <property type="entry name" value="THIOL:DISULFIDE INTERCHANGE PROTEIN DSBE"/>
    <property type="match status" value="1"/>
</dbReference>
<evidence type="ECO:0000256" key="3">
    <source>
        <dbReference type="ARBA" id="ARBA00023157"/>
    </source>
</evidence>
<dbReference type="Pfam" id="PF08534">
    <property type="entry name" value="Redoxin"/>
    <property type="match status" value="1"/>
</dbReference>
<dbReference type="Gene3D" id="3.40.30.10">
    <property type="entry name" value="Glutaredoxin"/>
    <property type="match status" value="1"/>
</dbReference>
<gene>
    <name evidence="6" type="ORF">SAMN04488055_0248</name>
</gene>
<keyword evidence="3" id="KW-1015">Disulfide bond</keyword>
<evidence type="ECO:0000256" key="2">
    <source>
        <dbReference type="ARBA" id="ARBA00022748"/>
    </source>
</evidence>
<evidence type="ECO:0000313" key="7">
    <source>
        <dbReference type="Proteomes" id="UP000185003"/>
    </source>
</evidence>
<dbReference type="GO" id="GO:0016491">
    <property type="term" value="F:oxidoreductase activity"/>
    <property type="evidence" value="ECO:0007669"/>
    <property type="project" value="InterPro"/>
</dbReference>
<evidence type="ECO:0000256" key="1">
    <source>
        <dbReference type="ARBA" id="ARBA00004196"/>
    </source>
</evidence>
<dbReference type="GO" id="GO:0030313">
    <property type="term" value="C:cell envelope"/>
    <property type="evidence" value="ECO:0007669"/>
    <property type="project" value="UniProtKB-SubCell"/>
</dbReference>
<dbReference type="PANTHER" id="PTHR42852:SF6">
    <property type="entry name" value="THIOL:DISULFIDE INTERCHANGE PROTEIN DSBE"/>
    <property type="match status" value="1"/>
</dbReference>
<dbReference type="Proteomes" id="UP000185003">
    <property type="component" value="Unassembled WGS sequence"/>
</dbReference>
<dbReference type="InterPro" id="IPR050553">
    <property type="entry name" value="Thioredoxin_ResA/DsbE_sf"/>
</dbReference>
<reference evidence="6 7" key="1">
    <citation type="submission" date="2016-11" db="EMBL/GenBank/DDBJ databases">
        <authorList>
            <person name="Jaros S."/>
            <person name="Januszkiewicz K."/>
            <person name="Wedrychowicz H."/>
        </authorList>
    </citation>
    <scope>NUCLEOTIDE SEQUENCE [LARGE SCALE GENOMIC DNA]</scope>
    <source>
        <strain evidence="6 7">DSM 24787</strain>
    </source>
</reference>
<evidence type="ECO:0000313" key="6">
    <source>
        <dbReference type="EMBL" id="SIN65652.1"/>
    </source>
</evidence>
<protein>
    <submittedName>
        <fullName evidence="6">Peroxiredoxin</fullName>
    </submittedName>
</protein>
<dbReference type="SUPFAM" id="SSF52833">
    <property type="entry name" value="Thioredoxin-like"/>
    <property type="match status" value="1"/>
</dbReference>
<evidence type="ECO:0000256" key="4">
    <source>
        <dbReference type="ARBA" id="ARBA00023284"/>
    </source>
</evidence>
<dbReference type="GO" id="GO:0017004">
    <property type="term" value="P:cytochrome complex assembly"/>
    <property type="evidence" value="ECO:0007669"/>
    <property type="project" value="UniProtKB-KW"/>
</dbReference>
<feature type="domain" description="Thioredoxin" evidence="5">
    <location>
        <begin position="221"/>
        <end position="361"/>
    </location>
</feature>
<evidence type="ECO:0000259" key="5">
    <source>
        <dbReference type="PROSITE" id="PS51352"/>
    </source>
</evidence>
<dbReference type="AlphaFoldDB" id="A0A1N6D4C9"/>
<sequence length="361" mass="41389">MHTLLLHLFLLLNQGFSPADPYKFSIDGRIEGITTGKFAVLSTEGKELLSIPIKEGKFYLKAELKETGQYIIQVNEAKRYCFLDGREMTLFCSYKNIDAASLKGSPANELYRQYYQMIAEKLDNKINGILREYRAALHDGDTVLADQKIDLILQLEEQRYPITKEFVQNNRNNVFSAYISDVVKDESFEKGKELYGILSEQIQHNYFGKLLKQHVDELKISAIGAVSPDFKIRSETGELVSLSSLKGRILVLDFWASWCGPCIQEMKYLKKMYSGLEKGKIAFVSISLDDSPGKWKEAYEKEQVPWINLHEEKGWKDSEIRKLYGIHTIPFVVLLDEQGRIVAKNLRRGGLQAKLQELLNK</sequence>
<dbReference type="Pfam" id="PF14289">
    <property type="entry name" value="DUF4369"/>
    <property type="match status" value="1"/>
</dbReference>
<keyword evidence="7" id="KW-1185">Reference proteome</keyword>
<dbReference type="STRING" id="536979.SAMN04488055_0248"/>
<dbReference type="InterPro" id="IPR013766">
    <property type="entry name" value="Thioredoxin_domain"/>
</dbReference>
<dbReference type="InterPro" id="IPR036249">
    <property type="entry name" value="Thioredoxin-like_sf"/>
</dbReference>
<dbReference type="InterPro" id="IPR025380">
    <property type="entry name" value="DUF4369"/>
</dbReference>
<keyword evidence="2" id="KW-0201">Cytochrome c-type biogenesis</keyword>
<dbReference type="PROSITE" id="PS51352">
    <property type="entry name" value="THIOREDOXIN_2"/>
    <property type="match status" value="1"/>
</dbReference>
<dbReference type="OrthoDB" id="9799230at2"/>
<dbReference type="EMBL" id="FSRA01000001">
    <property type="protein sequence ID" value="SIN65652.1"/>
    <property type="molecule type" value="Genomic_DNA"/>
</dbReference>
<dbReference type="RefSeq" id="WP_074237360.1">
    <property type="nucleotide sequence ID" value="NZ_FSRA01000001.1"/>
</dbReference>
<keyword evidence="4" id="KW-0676">Redox-active center</keyword>
<proteinExistence type="predicted"/>
<comment type="subcellular location">
    <subcellularLocation>
        <location evidence="1">Cell envelope</location>
    </subcellularLocation>
</comment>
<name>A0A1N6D4C9_9BACT</name>
<accession>A0A1N6D4C9</accession>
<organism evidence="6 7">
    <name type="scientific">Chitinophaga niabensis</name>
    <dbReference type="NCBI Taxonomy" id="536979"/>
    <lineage>
        <taxon>Bacteria</taxon>
        <taxon>Pseudomonadati</taxon>
        <taxon>Bacteroidota</taxon>
        <taxon>Chitinophagia</taxon>
        <taxon>Chitinophagales</taxon>
        <taxon>Chitinophagaceae</taxon>
        <taxon>Chitinophaga</taxon>
    </lineage>
</organism>